<dbReference type="HOGENOM" id="CLU_3398415_0_0_6"/>
<sequence length="31" mass="3652">MAIFMGLQDYLKLIDIHSHFKIAVFSYTDFS</sequence>
<proteinExistence type="predicted"/>
<keyword evidence="2" id="KW-1185">Reference proteome</keyword>
<accession>B8CGZ0</accession>
<protein>
    <submittedName>
        <fullName evidence="1">Uncharacterized protein</fullName>
    </submittedName>
</protein>
<name>B8CGZ0_SHEPW</name>
<dbReference type="KEGG" id="swp:swp_0139"/>
<dbReference type="AlphaFoldDB" id="B8CGZ0"/>
<evidence type="ECO:0000313" key="2">
    <source>
        <dbReference type="Proteomes" id="UP000000753"/>
    </source>
</evidence>
<gene>
    <name evidence="1" type="ordered locus">swp_0139</name>
</gene>
<dbReference type="Proteomes" id="UP000000753">
    <property type="component" value="Chromosome"/>
</dbReference>
<evidence type="ECO:0000313" key="1">
    <source>
        <dbReference type="EMBL" id="ACJ26983.1"/>
    </source>
</evidence>
<organism evidence="1 2">
    <name type="scientific">Shewanella piezotolerans (strain WP3 / JCM 13877)</name>
    <dbReference type="NCBI Taxonomy" id="225849"/>
    <lineage>
        <taxon>Bacteria</taxon>
        <taxon>Pseudomonadati</taxon>
        <taxon>Pseudomonadota</taxon>
        <taxon>Gammaproteobacteria</taxon>
        <taxon>Alteromonadales</taxon>
        <taxon>Shewanellaceae</taxon>
        <taxon>Shewanella</taxon>
    </lineage>
</organism>
<reference evidence="1 2" key="1">
    <citation type="journal article" date="2008" name="PLoS ONE">
        <title>Environmental adaptation: genomic analysis of the piezotolerant and psychrotolerant deep-sea iron reducing bacterium Shewanella piezotolerans WP3.</title>
        <authorList>
            <person name="Wang F."/>
            <person name="Wang J."/>
            <person name="Jian H."/>
            <person name="Zhang B."/>
            <person name="Li S."/>
            <person name="Wang F."/>
            <person name="Zeng X."/>
            <person name="Gao L."/>
            <person name="Bartlett D.H."/>
            <person name="Yu J."/>
            <person name="Hu S."/>
            <person name="Xiao X."/>
        </authorList>
    </citation>
    <scope>NUCLEOTIDE SEQUENCE [LARGE SCALE GENOMIC DNA]</scope>
    <source>
        <strain evidence="2">WP3 / JCM 13877</strain>
    </source>
</reference>
<dbReference type="EMBL" id="CP000472">
    <property type="protein sequence ID" value="ACJ26983.1"/>
    <property type="molecule type" value="Genomic_DNA"/>
</dbReference>